<evidence type="ECO:0000256" key="1">
    <source>
        <dbReference type="SAM" id="MobiDB-lite"/>
    </source>
</evidence>
<dbReference type="EMBL" id="BAAABY010000011">
    <property type="protein sequence ID" value="GAA0454337.1"/>
    <property type="molecule type" value="Genomic_DNA"/>
</dbReference>
<reference evidence="2 3" key="1">
    <citation type="journal article" date="2019" name="Int. J. Syst. Evol. Microbiol.">
        <title>The Global Catalogue of Microorganisms (GCM) 10K type strain sequencing project: providing services to taxonomists for standard genome sequencing and annotation.</title>
        <authorList>
            <consortium name="The Broad Institute Genomics Platform"/>
            <consortium name="The Broad Institute Genome Sequencing Center for Infectious Disease"/>
            <person name="Wu L."/>
            <person name="Ma J."/>
        </authorList>
    </citation>
    <scope>NUCLEOTIDE SEQUENCE [LARGE SCALE GENOMIC DNA]</scope>
    <source>
        <strain evidence="2 3">JCM 4805</strain>
    </source>
</reference>
<evidence type="ECO:0000313" key="2">
    <source>
        <dbReference type="EMBL" id="GAA0454337.1"/>
    </source>
</evidence>
<sequence>MRKPAPAFTLQPLAPPKPSWWQAHRHQVLSTGALILGFYIGTHSPDAASQSTDQPHPDPAHTAPADSATSSAP</sequence>
<feature type="compositionally biased region" description="Low complexity" evidence="1">
    <location>
        <begin position="60"/>
        <end position="73"/>
    </location>
</feature>
<dbReference type="Proteomes" id="UP001500909">
    <property type="component" value="Unassembled WGS sequence"/>
</dbReference>
<feature type="region of interest" description="Disordered" evidence="1">
    <location>
        <begin position="43"/>
        <end position="73"/>
    </location>
</feature>
<organism evidence="2 3">
    <name type="scientific">Streptomyces olivaceiscleroticus</name>
    <dbReference type="NCBI Taxonomy" id="68245"/>
    <lineage>
        <taxon>Bacteria</taxon>
        <taxon>Bacillati</taxon>
        <taxon>Actinomycetota</taxon>
        <taxon>Actinomycetes</taxon>
        <taxon>Kitasatosporales</taxon>
        <taxon>Streptomycetaceae</taxon>
        <taxon>Streptomyces</taxon>
    </lineage>
</organism>
<protein>
    <submittedName>
        <fullName evidence="2">Uncharacterized protein</fullName>
    </submittedName>
</protein>
<evidence type="ECO:0000313" key="3">
    <source>
        <dbReference type="Proteomes" id="UP001500909"/>
    </source>
</evidence>
<comment type="caution">
    <text evidence="2">The sequence shown here is derived from an EMBL/GenBank/DDBJ whole genome shotgun (WGS) entry which is preliminary data.</text>
</comment>
<dbReference type="RefSeq" id="WP_346094370.1">
    <property type="nucleotide sequence ID" value="NZ_BAAABY010000011.1"/>
</dbReference>
<proteinExistence type="predicted"/>
<gene>
    <name evidence="2" type="ORF">GCM10010361_18000</name>
</gene>
<keyword evidence="3" id="KW-1185">Reference proteome</keyword>
<accession>A0ABN0ZP45</accession>
<name>A0ABN0ZP45_9ACTN</name>